<dbReference type="PRINTS" id="PR00410">
    <property type="entry name" value="PHEHYDRXLASE"/>
</dbReference>
<evidence type="ECO:0000256" key="7">
    <source>
        <dbReference type="ARBA" id="ARBA00023004"/>
    </source>
</evidence>
<dbReference type="PANTHER" id="PTHR47354">
    <property type="entry name" value="NADH OXIDOREDUCTASE HCR"/>
    <property type="match status" value="1"/>
</dbReference>
<evidence type="ECO:0000256" key="4">
    <source>
        <dbReference type="ARBA" id="ARBA00022723"/>
    </source>
</evidence>
<dbReference type="GO" id="GO:0016491">
    <property type="term" value="F:oxidoreductase activity"/>
    <property type="evidence" value="ECO:0007669"/>
    <property type="project" value="UniProtKB-KW"/>
</dbReference>
<evidence type="ECO:0000256" key="5">
    <source>
        <dbReference type="ARBA" id="ARBA00022827"/>
    </source>
</evidence>
<dbReference type="PANTHER" id="PTHR47354:SF8">
    <property type="entry name" value="1,2-PHENYLACETYL-COA EPOXIDASE, SUBUNIT E"/>
    <property type="match status" value="1"/>
</dbReference>
<keyword evidence="7" id="KW-0408">Iron</keyword>
<evidence type="ECO:0000256" key="3">
    <source>
        <dbReference type="ARBA" id="ARBA00022714"/>
    </source>
</evidence>
<keyword evidence="11" id="KW-1185">Reference proteome</keyword>
<evidence type="ECO:0000256" key="8">
    <source>
        <dbReference type="ARBA" id="ARBA00023014"/>
    </source>
</evidence>
<feature type="domain" description="FAD-binding FR-type" evidence="9">
    <location>
        <begin position="13"/>
        <end position="121"/>
    </location>
</feature>
<evidence type="ECO:0000256" key="6">
    <source>
        <dbReference type="ARBA" id="ARBA00023002"/>
    </source>
</evidence>
<evidence type="ECO:0000313" key="11">
    <source>
        <dbReference type="Proteomes" id="UP000557772"/>
    </source>
</evidence>
<accession>A0A849AJK1</accession>
<reference evidence="10 11" key="1">
    <citation type="submission" date="2020-05" db="EMBL/GenBank/DDBJ databases">
        <title>Flexivirga sp. ID2601S isolated from air conditioner.</title>
        <authorList>
            <person name="Kim D.H."/>
        </authorList>
    </citation>
    <scope>NUCLEOTIDE SEQUENCE [LARGE SCALE GENOMIC DNA]</scope>
    <source>
        <strain evidence="10 11">ID2601S</strain>
    </source>
</reference>
<dbReference type="InterPro" id="IPR039261">
    <property type="entry name" value="FNR_nucleotide-bd"/>
</dbReference>
<dbReference type="InterPro" id="IPR050415">
    <property type="entry name" value="MRET"/>
</dbReference>
<dbReference type="PROSITE" id="PS51384">
    <property type="entry name" value="FAD_FR"/>
    <property type="match status" value="1"/>
</dbReference>
<evidence type="ECO:0000259" key="9">
    <source>
        <dbReference type="PROSITE" id="PS51384"/>
    </source>
</evidence>
<dbReference type="Pfam" id="PF00175">
    <property type="entry name" value="NAD_binding_1"/>
    <property type="match status" value="1"/>
</dbReference>
<dbReference type="Proteomes" id="UP000557772">
    <property type="component" value="Unassembled WGS sequence"/>
</dbReference>
<keyword evidence="4" id="KW-0479">Metal-binding</keyword>
<comment type="caution">
    <text evidence="10">The sequence shown here is derived from an EMBL/GenBank/DDBJ whole genome shotgun (WGS) entry which is preliminary data.</text>
</comment>
<evidence type="ECO:0000256" key="1">
    <source>
        <dbReference type="ARBA" id="ARBA00001974"/>
    </source>
</evidence>
<dbReference type="SUPFAM" id="SSF52343">
    <property type="entry name" value="Ferredoxin reductase-like, C-terminal NADP-linked domain"/>
    <property type="match status" value="1"/>
</dbReference>
<keyword evidence="6" id="KW-0560">Oxidoreductase</keyword>
<dbReference type="Gene3D" id="2.40.30.10">
    <property type="entry name" value="Translation factors"/>
    <property type="match status" value="1"/>
</dbReference>
<dbReference type="GO" id="GO:0051537">
    <property type="term" value="F:2 iron, 2 sulfur cluster binding"/>
    <property type="evidence" value="ECO:0007669"/>
    <property type="project" value="UniProtKB-KW"/>
</dbReference>
<dbReference type="CDD" id="cd06214">
    <property type="entry name" value="PA_degradation_oxidoreductase_like"/>
    <property type="match status" value="1"/>
</dbReference>
<dbReference type="InterPro" id="IPR017938">
    <property type="entry name" value="Riboflavin_synthase-like_b-brl"/>
</dbReference>
<dbReference type="InterPro" id="IPR008333">
    <property type="entry name" value="Cbr1-like_FAD-bd_dom"/>
</dbReference>
<dbReference type="GO" id="GO:0046872">
    <property type="term" value="F:metal ion binding"/>
    <property type="evidence" value="ECO:0007669"/>
    <property type="project" value="UniProtKB-KW"/>
</dbReference>
<keyword evidence="8" id="KW-0411">Iron-sulfur</keyword>
<dbReference type="Pfam" id="PF00970">
    <property type="entry name" value="FAD_binding_6"/>
    <property type="match status" value="1"/>
</dbReference>
<dbReference type="InterPro" id="IPR001433">
    <property type="entry name" value="OxRdtase_FAD/NAD-bd"/>
</dbReference>
<evidence type="ECO:0000256" key="2">
    <source>
        <dbReference type="ARBA" id="ARBA00022630"/>
    </source>
</evidence>
<dbReference type="Gene3D" id="3.40.50.80">
    <property type="entry name" value="Nucleotide-binding domain of ferredoxin-NADP reductase (FNR) module"/>
    <property type="match status" value="1"/>
</dbReference>
<proteinExistence type="predicted"/>
<dbReference type="EMBL" id="JABENB010000001">
    <property type="protein sequence ID" value="NNG39501.1"/>
    <property type="molecule type" value="Genomic_DNA"/>
</dbReference>
<keyword evidence="2" id="KW-0285">Flavoprotein</keyword>
<organism evidence="10 11">
    <name type="scientific">Flexivirga aerilata</name>
    <dbReference type="NCBI Taxonomy" id="1656889"/>
    <lineage>
        <taxon>Bacteria</taxon>
        <taxon>Bacillati</taxon>
        <taxon>Actinomycetota</taxon>
        <taxon>Actinomycetes</taxon>
        <taxon>Micrococcales</taxon>
        <taxon>Dermacoccaceae</taxon>
        <taxon>Flexivirga</taxon>
    </lineage>
</organism>
<dbReference type="InterPro" id="IPR001709">
    <property type="entry name" value="Flavoprot_Pyr_Nucl_cyt_Rdtase"/>
</dbReference>
<comment type="cofactor">
    <cofactor evidence="1">
        <name>FAD</name>
        <dbReference type="ChEBI" id="CHEBI:57692"/>
    </cofactor>
</comment>
<dbReference type="SUPFAM" id="SSF63380">
    <property type="entry name" value="Riboflavin synthase domain-like"/>
    <property type="match status" value="1"/>
</dbReference>
<keyword evidence="5" id="KW-0274">FAD</keyword>
<dbReference type="InterPro" id="IPR017927">
    <property type="entry name" value="FAD-bd_FR_type"/>
</dbReference>
<dbReference type="GO" id="GO:0050660">
    <property type="term" value="F:flavin adenine dinucleotide binding"/>
    <property type="evidence" value="ECO:0007669"/>
    <property type="project" value="TreeGrafter"/>
</dbReference>
<dbReference type="PRINTS" id="PR00371">
    <property type="entry name" value="FPNCR"/>
</dbReference>
<gene>
    <name evidence="10" type="ORF">HJ588_09480</name>
</gene>
<sequence length="269" mass="29884">MSMLQTRPRRARPRFHPLTVSRVERLTDRAVAVSFAIPDELRETFAFRPGQHLTLRTEIGGDEVRRSYSICLSRAEAERRRELRIGSAVVDGGLMSTWLNEDVRAGDVIDVLPALGDFTVPTDAARARHHVAIAAGSGITPVLSLLTTVLEDEPTSRATLIFGNREPASAMFLPELEQLAERYPERFTLRNVFSRVPQADGSPAGRIDAARLEALLGSTTPPAEVDEWYLCGPFELVETARKLLEHKGVEQHHVHHEVFHVDRPGMTAG</sequence>
<evidence type="ECO:0000313" key="10">
    <source>
        <dbReference type="EMBL" id="NNG39501.1"/>
    </source>
</evidence>
<protein>
    <submittedName>
        <fullName evidence="10">Phenylacetic acid degradation protein</fullName>
    </submittedName>
</protein>
<keyword evidence="3" id="KW-0001">2Fe-2S</keyword>
<name>A0A849AJK1_9MICO</name>
<dbReference type="AlphaFoldDB" id="A0A849AJK1"/>